<feature type="compositionally biased region" description="Basic and acidic residues" evidence="1">
    <location>
        <begin position="117"/>
        <end position="142"/>
    </location>
</feature>
<evidence type="ECO:0000256" key="2">
    <source>
        <dbReference type="SAM" id="Phobius"/>
    </source>
</evidence>
<keyword evidence="2" id="KW-1133">Transmembrane helix</keyword>
<proteinExistence type="predicted"/>
<feature type="region of interest" description="Disordered" evidence="1">
    <location>
        <begin position="100"/>
        <end position="142"/>
    </location>
</feature>
<reference evidence="3 4" key="1">
    <citation type="submission" date="2020-08" db="EMBL/GenBank/DDBJ databases">
        <title>Sequencing the genomes of 1000 actinobacteria strains.</title>
        <authorList>
            <person name="Klenk H.-P."/>
        </authorList>
    </citation>
    <scope>NUCLEOTIDE SEQUENCE [LARGE SCALE GENOMIC DNA]</scope>
    <source>
        <strain evidence="3 4">DSM 19079</strain>
    </source>
</reference>
<protein>
    <submittedName>
        <fullName evidence="3">Uncharacterized protein</fullName>
    </submittedName>
</protein>
<keyword evidence="2" id="KW-0812">Transmembrane</keyword>
<sequence length="142" mass="15344">MTSGPERSPVPAPDEQEYTLRRAPRLSAAVLVSVLAGLLLALIGTTLVHAAPRPPVDPYSGAPLSFGSTFGYMLVAAMAACMLVGLLVWLLLDRRSRRTARTVTLRRTDDPAQADVTLHRAEAEALRPRRDTDPSDGRTTEP</sequence>
<dbReference type="EMBL" id="JACHMC010000001">
    <property type="protein sequence ID" value="MBB4882011.1"/>
    <property type="molecule type" value="Genomic_DNA"/>
</dbReference>
<evidence type="ECO:0000313" key="3">
    <source>
        <dbReference type="EMBL" id="MBB4882011.1"/>
    </source>
</evidence>
<name>A0A4Y8X1R8_9MICC</name>
<dbReference type="AlphaFoldDB" id="A0A4Y8X1R8"/>
<dbReference type="RefSeq" id="WP_135029818.1">
    <property type="nucleotide sequence ID" value="NZ_BMLA01000003.1"/>
</dbReference>
<evidence type="ECO:0000256" key="1">
    <source>
        <dbReference type="SAM" id="MobiDB-lite"/>
    </source>
</evidence>
<dbReference type="Proteomes" id="UP000560081">
    <property type="component" value="Unassembled WGS sequence"/>
</dbReference>
<feature type="transmembrane region" description="Helical" evidence="2">
    <location>
        <begin position="70"/>
        <end position="92"/>
    </location>
</feature>
<keyword evidence="2" id="KW-0472">Membrane</keyword>
<evidence type="ECO:0000313" key="4">
    <source>
        <dbReference type="Proteomes" id="UP000560081"/>
    </source>
</evidence>
<gene>
    <name evidence="3" type="ORF">BJ976_000362</name>
</gene>
<feature type="transmembrane region" description="Helical" evidence="2">
    <location>
        <begin position="26"/>
        <end position="50"/>
    </location>
</feature>
<organism evidence="3 4">
    <name type="scientific">Micrococcus flavus</name>
    <dbReference type="NCBI Taxonomy" id="384602"/>
    <lineage>
        <taxon>Bacteria</taxon>
        <taxon>Bacillati</taxon>
        <taxon>Actinomycetota</taxon>
        <taxon>Actinomycetes</taxon>
        <taxon>Micrococcales</taxon>
        <taxon>Micrococcaceae</taxon>
        <taxon>Micrococcus</taxon>
    </lineage>
</organism>
<comment type="caution">
    <text evidence="3">The sequence shown here is derived from an EMBL/GenBank/DDBJ whole genome shotgun (WGS) entry which is preliminary data.</text>
</comment>
<accession>A0A4Y8X1R8</accession>
<keyword evidence="4" id="KW-1185">Reference proteome</keyword>